<dbReference type="SMART" id="SM00217">
    <property type="entry name" value="WAP"/>
    <property type="match status" value="1"/>
</dbReference>
<dbReference type="Pfam" id="PF00095">
    <property type="entry name" value="WAP"/>
    <property type="match status" value="1"/>
</dbReference>
<evidence type="ECO:0000256" key="1">
    <source>
        <dbReference type="SAM" id="SignalP"/>
    </source>
</evidence>
<keyword evidence="4" id="KW-1185">Reference proteome</keyword>
<dbReference type="InterPro" id="IPR036645">
    <property type="entry name" value="Elafin-like_sf"/>
</dbReference>
<dbReference type="Gene3D" id="4.10.75.10">
    <property type="entry name" value="Elafin-like"/>
    <property type="match status" value="1"/>
</dbReference>
<name>A0A8C6S9V3_9GOBI</name>
<proteinExistence type="predicted"/>
<evidence type="ECO:0000313" key="3">
    <source>
        <dbReference type="Ensembl" id="ENSNMLP00000003005.1"/>
    </source>
</evidence>
<reference evidence="3" key="2">
    <citation type="submission" date="2025-09" db="UniProtKB">
        <authorList>
            <consortium name="Ensembl"/>
        </authorList>
    </citation>
    <scope>IDENTIFICATION</scope>
</reference>
<dbReference type="SUPFAM" id="SSF57256">
    <property type="entry name" value="Elafin-like"/>
    <property type="match status" value="1"/>
</dbReference>
<feature type="chain" id="PRO_5034529960" description="WAP domain-containing protein" evidence="1">
    <location>
        <begin position="19"/>
        <end position="75"/>
    </location>
</feature>
<dbReference type="Proteomes" id="UP000694523">
    <property type="component" value="Unplaced"/>
</dbReference>
<sequence>MMKKAPFILFLIVTNINSCLFPGNCPPVHASKRCVKDCFSDWQCLGDLKCCFKDCKRQYLNRNIFVTRWARSRGS</sequence>
<dbReference type="Ensembl" id="ENSNMLT00000003452.1">
    <property type="protein sequence ID" value="ENSNMLP00000003005.1"/>
    <property type="gene ID" value="ENSNMLG00000002190.1"/>
</dbReference>
<evidence type="ECO:0000259" key="2">
    <source>
        <dbReference type="SMART" id="SM00217"/>
    </source>
</evidence>
<dbReference type="InterPro" id="IPR008197">
    <property type="entry name" value="WAP_dom"/>
</dbReference>
<keyword evidence="1" id="KW-0732">Signal</keyword>
<dbReference type="GO" id="GO:0005576">
    <property type="term" value="C:extracellular region"/>
    <property type="evidence" value="ECO:0007669"/>
    <property type="project" value="InterPro"/>
</dbReference>
<organism evidence="3 4">
    <name type="scientific">Neogobius melanostomus</name>
    <name type="common">round goby</name>
    <dbReference type="NCBI Taxonomy" id="47308"/>
    <lineage>
        <taxon>Eukaryota</taxon>
        <taxon>Metazoa</taxon>
        <taxon>Chordata</taxon>
        <taxon>Craniata</taxon>
        <taxon>Vertebrata</taxon>
        <taxon>Euteleostomi</taxon>
        <taxon>Actinopterygii</taxon>
        <taxon>Neopterygii</taxon>
        <taxon>Teleostei</taxon>
        <taxon>Neoteleostei</taxon>
        <taxon>Acanthomorphata</taxon>
        <taxon>Gobiaria</taxon>
        <taxon>Gobiiformes</taxon>
        <taxon>Gobioidei</taxon>
        <taxon>Gobiidae</taxon>
        <taxon>Benthophilinae</taxon>
        <taxon>Neogobiini</taxon>
        <taxon>Neogobius</taxon>
    </lineage>
</organism>
<dbReference type="AlphaFoldDB" id="A0A8C6S9V3"/>
<protein>
    <recommendedName>
        <fullName evidence="2">WAP domain-containing protein</fullName>
    </recommendedName>
</protein>
<feature type="domain" description="WAP" evidence="2">
    <location>
        <begin position="22"/>
        <end position="63"/>
    </location>
</feature>
<feature type="signal peptide" evidence="1">
    <location>
        <begin position="1"/>
        <end position="18"/>
    </location>
</feature>
<dbReference type="GO" id="GO:0030414">
    <property type="term" value="F:peptidase inhibitor activity"/>
    <property type="evidence" value="ECO:0007669"/>
    <property type="project" value="InterPro"/>
</dbReference>
<evidence type="ECO:0000313" key="4">
    <source>
        <dbReference type="Proteomes" id="UP000694523"/>
    </source>
</evidence>
<accession>A0A8C6S9V3</accession>
<reference evidence="3" key="1">
    <citation type="submission" date="2025-08" db="UniProtKB">
        <authorList>
            <consortium name="Ensembl"/>
        </authorList>
    </citation>
    <scope>IDENTIFICATION</scope>
</reference>